<evidence type="ECO:0000313" key="2">
    <source>
        <dbReference type="EMBL" id="AEF84062.1"/>
    </source>
</evidence>
<dbReference type="RefSeq" id="WP_015706294.1">
    <property type="nucleotide sequence ID" value="NC_015578.1"/>
</dbReference>
<feature type="domain" description="Nudix hydrolase" evidence="1">
    <location>
        <begin position="32"/>
        <end position="167"/>
    </location>
</feature>
<dbReference type="PROSITE" id="PS51462">
    <property type="entry name" value="NUDIX"/>
    <property type="match status" value="1"/>
</dbReference>
<dbReference type="HOGENOM" id="CLU_037162_15_0_12"/>
<reference evidence="2 3" key="2">
    <citation type="journal article" date="2011" name="ISME J.">
        <title>RNA-seq reveals cooperative metabolic interactions between two termite-gut spirochete species in co-culture.</title>
        <authorList>
            <person name="Rosenthal A.Z."/>
            <person name="Matson E.G."/>
            <person name="Eldar A."/>
            <person name="Leadbetter J.R."/>
        </authorList>
    </citation>
    <scope>NUCLEOTIDE SEQUENCE [LARGE SCALE GENOMIC DNA]</scope>
    <source>
        <strain evidence="3">ATCC BAA-887 / DSM 12427 / ZAS-2</strain>
    </source>
</reference>
<keyword evidence="3" id="KW-1185">Reference proteome</keyword>
<dbReference type="KEGG" id="tpi:TREPR_0182"/>
<accession>F5YME1</accession>
<dbReference type="eggNOG" id="COG2816">
    <property type="taxonomic scope" value="Bacteria"/>
</dbReference>
<proteinExistence type="predicted"/>
<dbReference type="CDD" id="cd04681">
    <property type="entry name" value="NUDIX_Hydrolase"/>
    <property type="match status" value="1"/>
</dbReference>
<evidence type="ECO:0000259" key="1">
    <source>
        <dbReference type="PROSITE" id="PS51462"/>
    </source>
</evidence>
<dbReference type="PANTHER" id="PTHR43222">
    <property type="entry name" value="NUDIX HYDROLASE 23"/>
    <property type="match status" value="1"/>
</dbReference>
<name>F5YME1_TREPZ</name>
<dbReference type="SUPFAM" id="SSF55811">
    <property type="entry name" value="Nudix"/>
    <property type="match status" value="1"/>
</dbReference>
<dbReference type="AlphaFoldDB" id="F5YME1"/>
<dbReference type="Pfam" id="PF00293">
    <property type="entry name" value="NUDIX"/>
    <property type="match status" value="1"/>
</dbReference>
<dbReference type="InterPro" id="IPR015797">
    <property type="entry name" value="NUDIX_hydrolase-like_dom_sf"/>
</dbReference>
<organism evidence="2 3">
    <name type="scientific">Treponema primitia (strain ATCC BAA-887 / DSM 12427 / ZAS-2)</name>
    <dbReference type="NCBI Taxonomy" id="545694"/>
    <lineage>
        <taxon>Bacteria</taxon>
        <taxon>Pseudomonadati</taxon>
        <taxon>Spirochaetota</taxon>
        <taxon>Spirochaetia</taxon>
        <taxon>Spirochaetales</taxon>
        <taxon>Treponemataceae</taxon>
        <taxon>Treponema</taxon>
    </lineage>
</organism>
<evidence type="ECO:0000313" key="3">
    <source>
        <dbReference type="Proteomes" id="UP000009223"/>
    </source>
</evidence>
<dbReference type="InterPro" id="IPR000086">
    <property type="entry name" value="NUDIX_hydrolase_dom"/>
</dbReference>
<dbReference type="PANTHER" id="PTHR43222:SF2">
    <property type="entry name" value="NUDIX HYDROLASE 23, CHLOROPLASTIC"/>
    <property type="match status" value="1"/>
</dbReference>
<dbReference type="Gene3D" id="3.90.79.10">
    <property type="entry name" value="Nucleoside Triphosphate Pyrophosphohydrolase"/>
    <property type="match status" value="1"/>
</dbReference>
<dbReference type="Proteomes" id="UP000009223">
    <property type="component" value="Chromosome"/>
</dbReference>
<protein>
    <submittedName>
        <fullName evidence="2">MutT/NUDIX family protein</fullName>
    </submittedName>
</protein>
<sequence length="171" mass="19034">MFRYCPDCSSQNIQFKEGKKSFCPDCGFTFYHNTAAAAGCVISTGTEIALLIRAKDPAKGKLDLPGGFINPGEGAIEGLRRECLEEISWDPGPDLVLFASFPNIYPYKNITYNTCDLFFTITAPGLKPGDFKLEEHEIGGVLFVNPFEIKQEDLAFDSTRRAINAFLNFRK</sequence>
<dbReference type="EMBL" id="CP001843">
    <property type="protein sequence ID" value="AEF84062.1"/>
    <property type="molecule type" value="Genomic_DNA"/>
</dbReference>
<dbReference type="STRING" id="545694.TREPR_0182"/>
<reference evidence="3" key="1">
    <citation type="submission" date="2009-12" db="EMBL/GenBank/DDBJ databases">
        <title>Complete sequence of Treponema primitia strain ZAS-2.</title>
        <authorList>
            <person name="Tetu S.G."/>
            <person name="Matson E."/>
            <person name="Ren Q."/>
            <person name="Seshadri R."/>
            <person name="Elbourne L."/>
            <person name="Hassan K.A."/>
            <person name="Durkin A."/>
            <person name="Radune D."/>
            <person name="Mohamoud Y."/>
            <person name="Shay R."/>
            <person name="Jin S."/>
            <person name="Zhang X."/>
            <person name="Lucey K."/>
            <person name="Ballor N.R."/>
            <person name="Ottesen E."/>
            <person name="Rosenthal R."/>
            <person name="Allen A."/>
            <person name="Leadbetter J.R."/>
            <person name="Paulsen I.T."/>
        </authorList>
    </citation>
    <scope>NUCLEOTIDE SEQUENCE [LARGE SCALE GENOMIC DNA]</scope>
    <source>
        <strain evidence="3">ATCC BAA-887 / DSM 12427 / ZAS-2</strain>
    </source>
</reference>
<dbReference type="OrthoDB" id="9800077at2"/>
<gene>
    <name evidence="2" type="ordered locus">TREPR_0182</name>
</gene>